<evidence type="ECO:0000313" key="3">
    <source>
        <dbReference type="Proteomes" id="UP000002036"/>
    </source>
</evidence>
<dbReference type="KEGG" id="lth:KLTH0G02838g"/>
<feature type="transmembrane region" description="Helical" evidence="1">
    <location>
        <begin position="58"/>
        <end position="77"/>
    </location>
</feature>
<dbReference type="AlphaFoldDB" id="C5DLR4"/>
<dbReference type="Proteomes" id="UP000002036">
    <property type="component" value="Chromosome G"/>
</dbReference>
<dbReference type="GeneID" id="8293425"/>
<protein>
    <submittedName>
        <fullName evidence="2">KLTH0G02838p</fullName>
    </submittedName>
</protein>
<dbReference type="EMBL" id="CU928171">
    <property type="protein sequence ID" value="CAR24725.1"/>
    <property type="molecule type" value="Genomic_DNA"/>
</dbReference>
<feature type="transmembrane region" description="Helical" evidence="1">
    <location>
        <begin position="97"/>
        <end position="120"/>
    </location>
</feature>
<keyword evidence="3" id="KW-1185">Reference proteome</keyword>
<dbReference type="HOGENOM" id="CLU_1731796_0_0_1"/>
<name>C5DLR4_LACTC</name>
<sequence>MTKHASLCINAKNTAISNGSPQATHWKPQPFKGIQVQTLLACMLDSGCRILHRAAQMFHIRFASILSASSTLFTILLPARPANASSLSGFRIPHAAVTLPVGHFWLPVSLLCPFSFDLYAPMANFRKENLCILLDQVTERVKYFIRHVACF</sequence>
<dbReference type="RefSeq" id="XP_002555162.1">
    <property type="nucleotide sequence ID" value="XM_002555116.1"/>
</dbReference>
<keyword evidence="1" id="KW-1133">Transmembrane helix</keyword>
<keyword evidence="1" id="KW-0472">Membrane</keyword>
<organism evidence="2 3">
    <name type="scientific">Lachancea thermotolerans (strain ATCC 56472 / CBS 6340 / NRRL Y-8284)</name>
    <name type="common">Yeast</name>
    <name type="synonym">Kluyveromyces thermotolerans</name>
    <dbReference type="NCBI Taxonomy" id="559295"/>
    <lineage>
        <taxon>Eukaryota</taxon>
        <taxon>Fungi</taxon>
        <taxon>Dikarya</taxon>
        <taxon>Ascomycota</taxon>
        <taxon>Saccharomycotina</taxon>
        <taxon>Saccharomycetes</taxon>
        <taxon>Saccharomycetales</taxon>
        <taxon>Saccharomycetaceae</taxon>
        <taxon>Lachancea</taxon>
    </lineage>
</organism>
<evidence type="ECO:0000256" key="1">
    <source>
        <dbReference type="SAM" id="Phobius"/>
    </source>
</evidence>
<evidence type="ECO:0000313" key="2">
    <source>
        <dbReference type="EMBL" id="CAR24725.1"/>
    </source>
</evidence>
<accession>C5DLR4</accession>
<proteinExistence type="predicted"/>
<reference evidence="2 3" key="1">
    <citation type="journal article" date="2009" name="Genome Res.">
        <title>Comparative genomics of protoploid Saccharomycetaceae.</title>
        <authorList>
            <consortium name="The Genolevures Consortium"/>
            <person name="Souciet J.-L."/>
            <person name="Dujon B."/>
            <person name="Gaillardin C."/>
            <person name="Johnston M."/>
            <person name="Baret P.V."/>
            <person name="Cliften P."/>
            <person name="Sherman D.J."/>
            <person name="Weissenbach J."/>
            <person name="Westhof E."/>
            <person name="Wincker P."/>
            <person name="Jubin C."/>
            <person name="Poulain J."/>
            <person name="Barbe V."/>
            <person name="Segurens B."/>
            <person name="Artiguenave F."/>
            <person name="Anthouard V."/>
            <person name="Vacherie B."/>
            <person name="Val M.-E."/>
            <person name="Fulton R.S."/>
            <person name="Minx P."/>
            <person name="Wilson R."/>
            <person name="Durrens P."/>
            <person name="Jean G."/>
            <person name="Marck C."/>
            <person name="Martin T."/>
            <person name="Nikolski M."/>
            <person name="Rolland T."/>
            <person name="Seret M.-L."/>
            <person name="Casaregola S."/>
            <person name="Despons L."/>
            <person name="Fairhead C."/>
            <person name="Fischer G."/>
            <person name="Lafontaine I."/>
            <person name="Leh V."/>
            <person name="Lemaire M."/>
            <person name="de Montigny J."/>
            <person name="Neuveglise C."/>
            <person name="Thierry A."/>
            <person name="Blanc-Lenfle I."/>
            <person name="Bleykasten C."/>
            <person name="Diffels J."/>
            <person name="Fritsch E."/>
            <person name="Frangeul L."/>
            <person name="Goeffon A."/>
            <person name="Jauniaux N."/>
            <person name="Kachouri-Lafond R."/>
            <person name="Payen C."/>
            <person name="Potier S."/>
            <person name="Pribylova L."/>
            <person name="Ozanne C."/>
            <person name="Richard G.-F."/>
            <person name="Sacerdot C."/>
            <person name="Straub M.-L."/>
            <person name="Talla E."/>
        </authorList>
    </citation>
    <scope>NUCLEOTIDE SEQUENCE [LARGE SCALE GENOMIC DNA]</scope>
    <source>
        <strain evidence="3">ATCC 56472 / CBS 6340 / NRRL Y-8284</strain>
    </source>
</reference>
<gene>
    <name evidence="2" type="ordered locus">KLTH0G02838g</name>
</gene>
<keyword evidence="1" id="KW-0812">Transmembrane</keyword>
<dbReference type="InParanoid" id="C5DLR4"/>